<organism evidence="1 2">
    <name type="scientific">Penicillium cf. viridicatum</name>
    <dbReference type="NCBI Taxonomy" id="2972119"/>
    <lineage>
        <taxon>Eukaryota</taxon>
        <taxon>Fungi</taxon>
        <taxon>Dikarya</taxon>
        <taxon>Ascomycota</taxon>
        <taxon>Pezizomycotina</taxon>
        <taxon>Eurotiomycetes</taxon>
        <taxon>Eurotiomycetidae</taxon>
        <taxon>Eurotiales</taxon>
        <taxon>Aspergillaceae</taxon>
        <taxon>Penicillium</taxon>
    </lineage>
</organism>
<protein>
    <submittedName>
        <fullName evidence="1">Uncharacterized protein</fullName>
    </submittedName>
</protein>
<reference evidence="1" key="2">
    <citation type="journal article" date="2023" name="IMA Fungus">
        <title>Comparative genomic study of the Penicillium genus elucidates a diverse pangenome and 15 lateral gene transfer events.</title>
        <authorList>
            <person name="Petersen C."/>
            <person name="Sorensen T."/>
            <person name="Nielsen M.R."/>
            <person name="Sondergaard T.E."/>
            <person name="Sorensen J.L."/>
            <person name="Fitzpatrick D.A."/>
            <person name="Frisvad J.C."/>
            <person name="Nielsen K.L."/>
        </authorList>
    </citation>
    <scope>NUCLEOTIDE SEQUENCE</scope>
    <source>
        <strain evidence="1">IBT 20477</strain>
    </source>
</reference>
<dbReference type="Proteomes" id="UP001150942">
    <property type="component" value="Unassembled WGS sequence"/>
</dbReference>
<dbReference type="EMBL" id="JAPQKQ010000007">
    <property type="protein sequence ID" value="KAJ5187661.1"/>
    <property type="molecule type" value="Genomic_DNA"/>
</dbReference>
<accession>A0A9W9M2X8</accession>
<gene>
    <name evidence="1" type="ORF">N7449_010655</name>
</gene>
<dbReference type="AlphaFoldDB" id="A0A9W9M2X8"/>
<name>A0A9W9M2X8_9EURO</name>
<evidence type="ECO:0000313" key="2">
    <source>
        <dbReference type="Proteomes" id="UP001150942"/>
    </source>
</evidence>
<evidence type="ECO:0000313" key="1">
    <source>
        <dbReference type="EMBL" id="KAJ5187661.1"/>
    </source>
</evidence>
<keyword evidence="2" id="KW-1185">Reference proteome</keyword>
<sequence length="110" mass="12664">MFYQNGRLPQEPEYNSRATTWVNVFFNARDYRCDDLSIMRTVIICIRTRVVSITAHAMHHDIPFCISIQVPGEHGDKESILAAAEVSAEYLRAQVTRGSVHINRALLFRR</sequence>
<comment type="caution">
    <text evidence="1">The sequence shown here is derived from an EMBL/GenBank/DDBJ whole genome shotgun (WGS) entry which is preliminary data.</text>
</comment>
<proteinExistence type="predicted"/>
<dbReference type="OrthoDB" id="4361257at2759"/>
<reference evidence="1" key="1">
    <citation type="submission" date="2022-11" db="EMBL/GenBank/DDBJ databases">
        <authorList>
            <person name="Petersen C."/>
        </authorList>
    </citation>
    <scope>NUCLEOTIDE SEQUENCE</scope>
    <source>
        <strain evidence="1">IBT 20477</strain>
    </source>
</reference>